<protein>
    <submittedName>
        <fullName evidence="9">BarA-associated response regulator UvrY</fullName>
    </submittedName>
</protein>
<dbReference type="SUPFAM" id="SSF46894">
    <property type="entry name" value="C-terminal effector domain of the bipartite response regulators"/>
    <property type="match status" value="1"/>
</dbReference>
<evidence type="ECO:0000313" key="9">
    <source>
        <dbReference type="EMBL" id="BAU58300.1"/>
    </source>
</evidence>
<keyword evidence="5" id="KW-0804">Transcription</keyword>
<dbReference type="InterPro" id="IPR000792">
    <property type="entry name" value="Tscrpt_reg_LuxR_C"/>
</dbReference>
<evidence type="ECO:0000256" key="1">
    <source>
        <dbReference type="ARBA" id="ARBA00022553"/>
    </source>
</evidence>
<evidence type="ECO:0000256" key="4">
    <source>
        <dbReference type="ARBA" id="ARBA00023125"/>
    </source>
</evidence>
<sequence length="220" mass="24138">MIRVVVVDWHQLNCDALGNLICSQADIEVTAMSSSINEATARVRESQPNVVVIDWSDPQRGLEATQAIIRHAPDAAILVIINNVQNSFATLALRAGAIGCLTKNCRQEDLWAAIRDLSMGQPHIDPRITQWFSIRSLAGEVSNPFDGLSKRQCEVLMGIISGYKNAHIAADLCLSPKTVSNHKAKLFERLKVKNQAELVRLAIEYGMDVSPGAALLRNNN</sequence>
<dbReference type="InterPro" id="IPR001789">
    <property type="entry name" value="Sig_transdc_resp-reg_receiver"/>
</dbReference>
<evidence type="ECO:0000256" key="6">
    <source>
        <dbReference type="PROSITE-ProRule" id="PRU00169"/>
    </source>
</evidence>
<dbReference type="OrthoDB" id="9796655at2"/>
<gene>
    <name evidence="9" type="primary">gacA</name>
    <name evidence="9" type="ORF">HH1059_15890</name>
</gene>
<dbReference type="SUPFAM" id="SSF52172">
    <property type="entry name" value="CheY-like"/>
    <property type="match status" value="1"/>
</dbReference>
<evidence type="ECO:0000256" key="3">
    <source>
        <dbReference type="ARBA" id="ARBA00023015"/>
    </source>
</evidence>
<dbReference type="Pfam" id="PF00196">
    <property type="entry name" value="GerE"/>
    <property type="match status" value="1"/>
</dbReference>
<dbReference type="SMART" id="SM00421">
    <property type="entry name" value="HTH_LUXR"/>
    <property type="match status" value="1"/>
</dbReference>
<proteinExistence type="predicted"/>
<reference evidence="9" key="1">
    <citation type="submission" date="2016-02" db="EMBL/GenBank/DDBJ databases">
        <title>Halorhodospira halochloris DSM-1059 complete genome, version 2.</title>
        <authorList>
            <person name="Tsukatani Y."/>
        </authorList>
    </citation>
    <scope>NUCLEOTIDE SEQUENCE</scope>
    <source>
        <strain evidence="9">DSM 1059</strain>
    </source>
</reference>
<dbReference type="SMART" id="SM00448">
    <property type="entry name" value="REC"/>
    <property type="match status" value="1"/>
</dbReference>
<dbReference type="GO" id="GO:0000160">
    <property type="term" value="P:phosphorelay signal transduction system"/>
    <property type="evidence" value="ECO:0007669"/>
    <property type="project" value="UniProtKB-KW"/>
</dbReference>
<keyword evidence="10" id="KW-1185">Reference proteome</keyword>
<keyword evidence="2" id="KW-0902">Two-component regulatory system</keyword>
<dbReference type="InterPro" id="IPR016032">
    <property type="entry name" value="Sig_transdc_resp-reg_C-effctor"/>
</dbReference>
<dbReference type="RefSeq" id="WP_096409682.1">
    <property type="nucleotide sequence ID" value="NZ_AP017372.2"/>
</dbReference>
<dbReference type="CDD" id="cd06170">
    <property type="entry name" value="LuxR_C_like"/>
    <property type="match status" value="1"/>
</dbReference>
<evidence type="ECO:0000313" key="10">
    <source>
        <dbReference type="Proteomes" id="UP000218890"/>
    </source>
</evidence>
<dbReference type="PANTHER" id="PTHR43214:SF3">
    <property type="entry name" value="RESPONSE REGULATOR UVRY"/>
    <property type="match status" value="1"/>
</dbReference>
<dbReference type="Gene3D" id="3.40.50.2300">
    <property type="match status" value="1"/>
</dbReference>
<dbReference type="EMBL" id="AP017372">
    <property type="protein sequence ID" value="BAU58300.1"/>
    <property type="molecule type" value="Genomic_DNA"/>
</dbReference>
<dbReference type="Proteomes" id="UP000218890">
    <property type="component" value="Chromosome"/>
</dbReference>
<evidence type="ECO:0000259" key="8">
    <source>
        <dbReference type="PROSITE" id="PS50110"/>
    </source>
</evidence>
<evidence type="ECO:0000256" key="5">
    <source>
        <dbReference type="ARBA" id="ARBA00023163"/>
    </source>
</evidence>
<dbReference type="InterPro" id="IPR039420">
    <property type="entry name" value="WalR-like"/>
</dbReference>
<dbReference type="PANTHER" id="PTHR43214">
    <property type="entry name" value="TWO-COMPONENT RESPONSE REGULATOR"/>
    <property type="match status" value="1"/>
</dbReference>
<evidence type="ECO:0000259" key="7">
    <source>
        <dbReference type="PROSITE" id="PS50043"/>
    </source>
</evidence>
<feature type="domain" description="Response regulatory" evidence="8">
    <location>
        <begin position="3"/>
        <end position="118"/>
    </location>
</feature>
<dbReference type="KEGG" id="hhk:HH1059_15890"/>
<evidence type="ECO:0000256" key="2">
    <source>
        <dbReference type="ARBA" id="ARBA00023012"/>
    </source>
</evidence>
<dbReference type="InterPro" id="IPR058245">
    <property type="entry name" value="NreC/VraR/RcsB-like_REC"/>
</dbReference>
<dbReference type="PROSITE" id="PS50043">
    <property type="entry name" value="HTH_LUXR_2"/>
    <property type="match status" value="1"/>
</dbReference>
<keyword evidence="3" id="KW-0805">Transcription regulation</keyword>
<dbReference type="GO" id="GO:0006355">
    <property type="term" value="P:regulation of DNA-templated transcription"/>
    <property type="evidence" value="ECO:0007669"/>
    <property type="project" value="InterPro"/>
</dbReference>
<feature type="modified residue" description="4-aspartylphosphate" evidence="6">
    <location>
        <position position="54"/>
    </location>
</feature>
<keyword evidence="1 6" id="KW-0597">Phosphoprotein</keyword>
<name>A0A110B5I8_HALHR</name>
<dbReference type="AlphaFoldDB" id="A0A110B5I8"/>
<feature type="domain" description="HTH luxR-type" evidence="7">
    <location>
        <begin position="141"/>
        <end position="206"/>
    </location>
</feature>
<dbReference type="Pfam" id="PF00072">
    <property type="entry name" value="Response_reg"/>
    <property type="match status" value="1"/>
</dbReference>
<organism evidence="9 10">
    <name type="scientific">Halorhodospira halochloris</name>
    <name type="common">Ectothiorhodospira halochloris</name>
    <dbReference type="NCBI Taxonomy" id="1052"/>
    <lineage>
        <taxon>Bacteria</taxon>
        <taxon>Pseudomonadati</taxon>
        <taxon>Pseudomonadota</taxon>
        <taxon>Gammaproteobacteria</taxon>
        <taxon>Chromatiales</taxon>
        <taxon>Ectothiorhodospiraceae</taxon>
        <taxon>Halorhodospira</taxon>
    </lineage>
</organism>
<accession>A0A110B5I8</accession>
<dbReference type="InterPro" id="IPR011006">
    <property type="entry name" value="CheY-like_superfamily"/>
</dbReference>
<dbReference type="GO" id="GO:0003677">
    <property type="term" value="F:DNA binding"/>
    <property type="evidence" value="ECO:0007669"/>
    <property type="project" value="UniProtKB-KW"/>
</dbReference>
<keyword evidence="4" id="KW-0238">DNA-binding</keyword>
<dbReference type="PROSITE" id="PS50110">
    <property type="entry name" value="RESPONSE_REGULATORY"/>
    <property type="match status" value="1"/>
</dbReference>
<dbReference type="PRINTS" id="PR00038">
    <property type="entry name" value="HTHLUXR"/>
</dbReference>
<dbReference type="CDD" id="cd17535">
    <property type="entry name" value="REC_NarL-like"/>
    <property type="match status" value="1"/>
</dbReference>